<organism evidence="1 3">
    <name type="scientific">Lentilactobacillus parakefiri</name>
    <dbReference type="NCBI Taxonomy" id="152332"/>
    <lineage>
        <taxon>Bacteria</taxon>
        <taxon>Bacillati</taxon>
        <taxon>Bacillota</taxon>
        <taxon>Bacilli</taxon>
        <taxon>Lactobacillales</taxon>
        <taxon>Lactobacillaceae</taxon>
        <taxon>Lentilactobacillus</taxon>
    </lineage>
</organism>
<dbReference type="AlphaFoldDB" id="A0A224VH06"/>
<evidence type="ECO:0000313" key="2">
    <source>
        <dbReference type="EMBL" id="TDG91200.1"/>
    </source>
</evidence>
<sequence length="61" mass="7373">MAEYLKSQEEIRKVIHQATEDLRPEDLIPYLEAAEDWEKNHRDEFDFVQNIDKPKETKLTK</sequence>
<name>A0A224VH06_9LACO</name>
<reference evidence="2 4" key="2">
    <citation type="journal article" date="2019" name="Appl. Microbiol. Biotechnol.">
        <title>Uncovering carbohydrate metabolism through a genotype-phenotype association study of 56 lactic acid bacteria genomes.</title>
        <authorList>
            <person name="Buron-Moles G."/>
            <person name="Chailyan A."/>
            <person name="Dolejs I."/>
            <person name="Forster J."/>
            <person name="Miks M.H."/>
        </authorList>
    </citation>
    <scope>NUCLEOTIDE SEQUENCE [LARGE SCALE GENOMIC DNA]</scope>
    <source>
        <strain evidence="2 4">DSM 10551</strain>
    </source>
</reference>
<dbReference type="Proteomes" id="UP000294668">
    <property type="component" value="Unassembled WGS sequence"/>
</dbReference>
<proteinExistence type="predicted"/>
<reference evidence="2" key="3">
    <citation type="submission" date="2019-02" db="EMBL/GenBank/DDBJ databases">
        <authorList>
            <person name="Buron G."/>
            <person name="Chaylann A."/>
            <person name="Dolejs I."/>
            <person name="Forster J."/>
            <person name="Miks M.H."/>
        </authorList>
    </citation>
    <scope>NUCLEOTIDE SEQUENCE</scope>
    <source>
        <strain evidence="2">DSM 10551</strain>
    </source>
</reference>
<gene>
    <name evidence="2" type="ORF">C5L28_002402</name>
    <name evidence="1" type="ORF">LPKJCM_00935</name>
</gene>
<evidence type="ECO:0000313" key="4">
    <source>
        <dbReference type="Proteomes" id="UP000294668"/>
    </source>
</evidence>
<accession>A0A224VH06</accession>
<protein>
    <submittedName>
        <fullName evidence="1">Uncharacterized protein</fullName>
    </submittedName>
</protein>
<keyword evidence="4" id="KW-1185">Reference proteome</keyword>
<dbReference type="OrthoDB" id="2333026at2"/>
<dbReference type="RefSeq" id="WP_057962467.1">
    <property type="nucleotide sequence ID" value="NZ_BAAAXO010000080.1"/>
</dbReference>
<dbReference type="EMBL" id="PUFL01000056">
    <property type="protein sequence ID" value="TDG91200.1"/>
    <property type="molecule type" value="Genomic_DNA"/>
</dbReference>
<dbReference type="Proteomes" id="UP000214739">
    <property type="component" value="Unassembled WGS sequence"/>
</dbReference>
<reference evidence="1 3" key="1">
    <citation type="journal article" date="2017" name="Biosci Microbiota Food Health">
        <title>Genomic characterization reconfirms the taxonomic status of Lactobacillus parakefiri.</title>
        <authorList>
            <person name="Tanizawa Y."/>
            <person name="Kobayashi H."/>
            <person name="Kaminuma E."/>
            <person name="Sakamoto M."/>
            <person name="Ohkuma M."/>
            <person name="Nakamura Y."/>
            <person name="Arita M."/>
            <person name="Tohno M."/>
        </authorList>
    </citation>
    <scope>NUCLEOTIDE SEQUENCE [LARGE SCALE GENOMIC DNA]</scope>
    <source>
        <strain evidence="1 3">JCM 8573</strain>
    </source>
</reference>
<comment type="caution">
    <text evidence="1">The sequence shown here is derived from an EMBL/GenBank/DDBJ whole genome shotgun (WGS) entry which is preliminary data.</text>
</comment>
<evidence type="ECO:0000313" key="3">
    <source>
        <dbReference type="Proteomes" id="UP000214739"/>
    </source>
</evidence>
<evidence type="ECO:0000313" key="1">
    <source>
        <dbReference type="EMBL" id="GAW71832.1"/>
    </source>
</evidence>
<dbReference type="EMBL" id="BDGB01000044">
    <property type="protein sequence ID" value="GAW71832.1"/>
    <property type="molecule type" value="Genomic_DNA"/>
</dbReference>